<dbReference type="InterPro" id="IPR036388">
    <property type="entry name" value="WH-like_DNA-bd_sf"/>
</dbReference>
<dbReference type="InterPro" id="IPR016461">
    <property type="entry name" value="COMT-like"/>
</dbReference>
<dbReference type="SUPFAM" id="SSF53335">
    <property type="entry name" value="S-adenosyl-L-methionine-dependent methyltransferases"/>
    <property type="match status" value="1"/>
</dbReference>
<evidence type="ECO:0000256" key="1">
    <source>
        <dbReference type="ARBA" id="ARBA00022603"/>
    </source>
</evidence>
<dbReference type="PANTHER" id="PTHR43712:SF2">
    <property type="entry name" value="O-METHYLTRANSFERASE CICE"/>
    <property type="match status" value="1"/>
</dbReference>
<dbReference type="KEGG" id="bvr:BVIR_328"/>
<accession>A0A0H5B8R3</accession>
<dbReference type="Gene3D" id="1.10.10.10">
    <property type="entry name" value="Winged helix-like DNA-binding domain superfamily/Winged helix DNA-binding domain"/>
    <property type="match status" value="1"/>
</dbReference>
<feature type="domain" description="O-methyltransferase C-terminal" evidence="4">
    <location>
        <begin position="121"/>
        <end position="275"/>
    </location>
</feature>
<dbReference type="GO" id="GO:0032259">
    <property type="term" value="P:methylation"/>
    <property type="evidence" value="ECO:0007669"/>
    <property type="project" value="UniProtKB-KW"/>
</dbReference>
<reference evidence="6" key="2">
    <citation type="submission" date="2015-11" db="EMBL/GenBank/DDBJ databases">
        <authorList>
            <person name="Zhang Y."/>
            <person name="Guo Z."/>
        </authorList>
    </citation>
    <scope>NUCLEOTIDE SEQUENCE</scope>
    <source>
        <strain evidence="6">1</strain>
    </source>
</reference>
<dbReference type="Proteomes" id="UP000065734">
    <property type="component" value="Chromosome I"/>
</dbReference>
<dbReference type="InterPro" id="IPR029063">
    <property type="entry name" value="SAM-dependent_MTases_sf"/>
</dbReference>
<gene>
    <name evidence="5" type="ORF">BV133_1014</name>
    <name evidence="6" type="ORF">BVIRIDIS_30950</name>
</gene>
<dbReference type="PANTHER" id="PTHR43712">
    <property type="entry name" value="PUTATIVE (AFU_ORTHOLOGUE AFUA_4G14580)-RELATED"/>
    <property type="match status" value="1"/>
</dbReference>
<evidence type="ECO:0000256" key="2">
    <source>
        <dbReference type="ARBA" id="ARBA00022679"/>
    </source>
</evidence>
<reference evidence="7" key="3">
    <citation type="journal article" date="2016" name="Genome Announc.">
        <title>Revised genome sequence of the purple photosynthetic bacterium Blastochloris viridis.</title>
        <authorList>
            <person name="Liu L.N."/>
            <person name="Faulkner M."/>
            <person name="Liu X."/>
            <person name="Huang F."/>
            <person name="Darby A.C."/>
            <person name="Hall N."/>
        </authorList>
    </citation>
    <scope>NUCLEOTIDE SEQUENCE [LARGE SCALE GENOMIC DNA]</scope>
    <source>
        <strain evidence="7">ATCC 19567 / DSM 133 / F</strain>
    </source>
</reference>
<dbReference type="RefSeq" id="WP_055036140.1">
    <property type="nucleotide sequence ID" value="NZ_AP014854.2"/>
</dbReference>
<dbReference type="PROSITE" id="PS51683">
    <property type="entry name" value="SAM_OMT_II"/>
    <property type="match status" value="1"/>
</dbReference>
<keyword evidence="7" id="KW-1185">Reference proteome</keyword>
<organism evidence="6 7">
    <name type="scientific">Blastochloris viridis</name>
    <name type="common">Rhodopseudomonas viridis</name>
    <dbReference type="NCBI Taxonomy" id="1079"/>
    <lineage>
        <taxon>Bacteria</taxon>
        <taxon>Pseudomonadati</taxon>
        <taxon>Pseudomonadota</taxon>
        <taxon>Alphaproteobacteria</taxon>
        <taxon>Hyphomicrobiales</taxon>
        <taxon>Blastochloridaceae</taxon>
        <taxon>Blastochloris</taxon>
    </lineage>
</organism>
<keyword evidence="3" id="KW-0949">S-adenosyl-L-methionine</keyword>
<evidence type="ECO:0000313" key="5">
    <source>
        <dbReference type="EMBL" id="BAR98607.1"/>
    </source>
</evidence>
<dbReference type="EMBL" id="LN907867">
    <property type="protein sequence ID" value="CUU44049.1"/>
    <property type="molecule type" value="Genomic_DNA"/>
</dbReference>
<reference evidence="5" key="1">
    <citation type="journal article" date="2015" name="Genome Announc.">
        <title>Complete Genome Sequence of the Bacteriochlorophyll b-Producing Photosynthetic Bacterium Blastochloris viridis.</title>
        <authorList>
            <person name="Tsukatani Y."/>
            <person name="Hirose Y."/>
            <person name="Harada J."/>
            <person name="Misawa N."/>
            <person name="Mori K."/>
            <person name="Inoue K."/>
            <person name="Tamiaki H."/>
        </authorList>
    </citation>
    <scope>NUCLEOTIDE SEQUENCE [LARGE SCALE GENOMIC DNA]</scope>
    <source>
        <strain evidence="5">DSM 133</strain>
    </source>
</reference>
<name>A0A0H5B8R3_BLAVI</name>
<dbReference type="CDD" id="cd02440">
    <property type="entry name" value="AdoMet_MTases"/>
    <property type="match status" value="1"/>
</dbReference>
<protein>
    <submittedName>
        <fullName evidence="6">O-methyltransferase</fullName>
    </submittedName>
</protein>
<dbReference type="Gene3D" id="3.40.50.150">
    <property type="entry name" value="Vaccinia Virus protein VP39"/>
    <property type="match status" value="1"/>
</dbReference>
<dbReference type="GO" id="GO:0008171">
    <property type="term" value="F:O-methyltransferase activity"/>
    <property type="evidence" value="ECO:0007669"/>
    <property type="project" value="InterPro"/>
</dbReference>
<dbReference type="Pfam" id="PF00891">
    <property type="entry name" value="Methyltransf_2"/>
    <property type="match status" value="1"/>
</dbReference>
<dbReference type="STRING" id="1079.BVIR_328"/>
<evidence type="ECO:0000313" key="6">
    <source>
        <dbReference type="EMBL" id="CUU44049.1"/>
    </source>
</evidence>
<dbReference type="EMBL" id="AP014854">
    <property type="protein sequence ID" value="BAR98607.1"/>
    <property type="molecule type" value="Genomic_DNA"/>
</dbReference>
<evidence type="ECO:0000256" key="3">
    <source>
        <dbReference type="ARBA" id="ARBA00022691"/>
    </source>
</evidence>
<dbReference type="InterPro" id="IPR001077">
    <property type="entry name" value="COMT_C"/>
</dbReference>
<evidence type="ECO:0000313" key="7">
    <source>
        <dbReference type="Proteomes" id="UP000065734"/>
    </source>
</evidence>
<keyword evidence="1 6" id="KW-0489">Methyltransferase</keyword>
<dbReference type="AlphaFoldDB" id="A0A0H5B8R3"/>
<evidence type="ECO:0000259" key="4">
    <source>
        <dbReference type="Pfam" id="PF00891"/>
    </source>
</evidence>
<dbReference type="OrthoDB" id="9256309at2"/>
<proteinExistence type="predicted"/>
<keyword evidence="2 6" id="KW-0808">Transferase</keyword>
<sequence length="323" mass="34681">MTTDAAPERLLFWAMAYKLSELLMLAERDGALAALERGVGVEELAGATGWRPDSAAIVLTLLGRAGLVEHDAGRYRLSPELTRYRVLLALEQRLHDWHRSRDSLRRALVSDETNDPLDDLDDPAFVAAFAQAMAATARETALRVRKIIGSAGAARVVDLGGGDGSVAAELAGLLPAARFRVVDRPALHPAFQARADGANHRIEFIAGDLRDAVVVAGAVRSADLILLLNVAHLLADHALDRLLHAARGAAKPGATLVVRDMFRQDDGPLALTDLMLVDWLRCGARFCDDIADFTARLKRAGFSDVAVRAMPGSVDKFVTATVG</sequence>